<dbReference type="SMART" id="SM00320">
    <property type="entry name" value="WD40"/>
    <property type="match status" value="5"/>
</dbReference>
<reference evidence="2" key="3">
    <citation type="submission" date="2015-06" db="UniProtKB">
        <authorList>
            <consortium name="EnsemblMetazoa"/>
        </authorList>
    </citation>
    <scope>IDENTIFICATION</scope>
</reference>
<dbReference type="InterPro" id="IPR015943">
    <property type="entry name" value="WD40/YVTN_repeat-like_dom_sf"/>
</dbReference>
<dbReference type="EnsemblMetazoa" id="CapteT5701">
    <property type="protein sequence ID" value="CapteP5701"/>
    <property type="gene ID" value="CapteG5701"/>
</dbReference>
<organism evidence="1">
    <name type="scientific">Capitella teleta</name>
    <name type="common">Polychaete worm</name>
    <dbReference type="NCBI Taxonomy" id="283909"/>
    <lineage>
        <taxon>Eukaryota</taxon>
        <taxon>Metazoa</taxon>
        <taxon>Spiralia</taxon>
        <taxon>Lophotrochozoa</taxon>
        <taxon>Annelida</taxon>
        <taxon>Polychaeta</taxon>
        <taxon>Sedentaria</taxon>
        <taxon>Scolecida</taxon>
        <taxon>Capitellidae</taxon>
        <taxon>Capitella</taxon>
    </lineage>
</organism>
<dbReference type="STRING" id="283909.R7UIX0"/>
<keyword evidence="3" id="KW-1185">Reference proteome</keyword>
<dbReference type="SUPFAM" id="SSF50978">
    <property type="entry name" value="WD40 repeat-like"/>
    <property type="match status" value="1"/>
</dbReference>
<evidence type="ECO:0000313" key="2">
    <source>
        <dbReference type="EnsemblMetazoa" id="CapteP5701"/>
    </source>
</evidence>
<dbReference type="Pfam" id="PF00400">
    <property type="entry name" value="WD40"/>
    <property type="match status" value="1"/>
</dbReference>
<dbReference type="Proteomes" id="UP000014760">
    <property type="component" value="Unassembled WGS sequence"/>
</dbReference>
<dbReference type="GO" id="GO:0005815">
    <property type="term" value="C:microtubule organizing center"/>
    <property type="evidence" value="ECO:0007669"/>
    <property type="project" value="TreeGrafter"/>
</dbReference>
<gene>
    <name evidence="1" type="ORF">CAPTEDRAFT_5701</name>
</gene>
<reference evidence="3" key="1">
    <citation type="submission" date="2012-12" db="EMBL/GenBank/DDBJ databases">
        <authorList>
            <person name="Hellsten U."/>
            <person name="Grimwood J."/>
            <person name="Chapman J.A."/>
            <person name="Shapiro H."/>
            <person name="Aerts A."/>
            <person name="Otillar R.P."/>
            <person name="Terry A.Y."/>
            <person name="Boore J.L."/>
            <person name="Simakov O."/>
            <person name="Marletaz F."/>
            <person name="Cho S.-J."/>
            <person name="Edsinger-Gonzales E."/>
            <person name="Havlak P."/>
            <person name="Kuo D.-H."/>
            <person name="Larsson T."/>
            <person name="Lv J."/>
            <person name="Arendt D."/>
            <person name="Savage R."/>
            <person name="Osoegawa K."/>
            <person name="de Jong P."/>
            <person name="Lindberg D.R."/>
            <person name="Seaver E.C."/>
            <person name="Weisblat D.A."/>
            <person name="Putnam N.H."/>
            <person name="Grigoriev I.V."/>
            <person name="Rokhsar D.S."/>
        </authorList>
    </citation>
    <scope>NUCLEOTIDE SEQUENCE</scope>
    <source>
        <strain evidence="3">I ESC-2004</strain>
    </source>
</reference>
<evidence type="ECO:0000313" key="1">
    <source>
        <dbReference type="EMBL" id="ELU06120.1"/>
    </source>
</evidence>
<dbReference type="OMA" id="CWHLNGD"/>
<dbReference type="OrthoDB" id="308690at2759"/>
<dbReference type="InterPro" id="IPR036322">
    <property type="entry name" value="WD40_repeat_dom_sf"/>
</dbReference>
<name>R7UIX0_CAPTE</name>
<sequence>MNFSELFKHTNELCKFSPDGKYLASAVQYRLIIRDVKTLQILQLYTCLDAIQDVQWAPDSEFVMCCMLKRGLVQIWSLEQPEWTCKVDEGSAGLIDARWSPDSRHVLTTADFHLRVTVWSLLDKSVSYIKYPKACQKGMDFSREGKYLALAERRDCKDCVSIFLCSTWRLVKHFETDTDDLAGVEWSPDSRVLCLWESSLQYRILLYSLDGRCLSSFSAYDLALGIKTVAWSPSSQFVAIGSYDQKVRLLNHVTWKTIVEHDHPALINAAPTTVVYREVTQRSSVLQEGQSATPVASKCWCPYDVTEADVEVACVKPDLNKANPRVGIGALAFSANSRYFYTRNDNMPNALWVWDVQKLAQRVVLLQESPITNVEWDPCQSRLALCTGNNRVYMWSPAGCLSVQVPSEASFTVQSVRWHPDGQVLLLVGKQQMCVCFLESESNNTL</sequence>
<evidence type="ECO:0000313" key="3">
    <source>
        <dbReference type="Proteomes" id="UP000014760"/>
    </source>
</evidence>
<dbReference type="EMBL" id="KB300949">
    <property type="protein sequence ID" value="ELU06120.1"/>
    <property type="molecule type" value="Genomic_DNA"/>
</dbReference>
<dbReference type="InterPro" id="IPR001680">
    <property type="entry name" value="WD40_rpt"/>
</dbReference>
<dbReference type="Gene3D" id="2.130.10.10">
    <property type="entry name" value="YVTN repeat-like/Quinoprotein amine dehydrogenase"/>
    <property type="match status" value="3"/>
</dbReference>
<dbReference type="GO" id="GO:1990811">
    <property type="term" value="C:MWP complex"/>
    <property type="evidence" value="ECO:0007669"/>
    <property type="project" value="TreeGrafter"/>
</dbReference>
<dbReference type="PANTHER" id="PTHR16220">
    <property type="entry name" value="WD REPEAT PROTEIN 8-RELATED"/>
    <property type="match status" value="1"/>
</dbReference>
<dbReference type="InterPro" id="IPR052778">
    <property type="entry name" value="Centrosome-WD_assoc"/>
</dbReference>
<proteinExistence type="predicted"/>
<protein>
    <recommendedName>
        <fullName evidence="4">Anaphase-promoting complex subunit 4 WD40 domain-containing protein</fullName>
    </recommendedName>
</protein>
<dbReference type="PANTHER" id="PTHR16220:SF0">
    <property type="entry name" value="WD REPEAT-CONTAINING PROTEIN WRAP73"/>
    <property type="match status" value="1"/>
</dbReference>
<dbReference type="AlphaFoldDB" id="R7UIX0"/>
<dbReference type="EMBL" id="AMQN01001250">
    <property type="status" value="NOT_ANNOTATED_CDS"/>
    <property type="molecule type" value="Genomic_DNA"/>
</dbReference>
<accession>R7UIX0</accession>
<reference evidence="1 3" key="2">
    <citation type="journal article" date="2013" name="Nature">
        <title>Insights into bilaterian evolution from three spiralian genomes.</title>
        <authorList>
            <person name="Simakov O."/>
            <person name="Marletaz F."/>
            <person name="Cho S.J."/>
            <person name="Edsinger-Gonzales E."/>
            <person name="Havlak P."/>
            <person name="Hellsten U."/>
            <person name="Kuo D.H."/>
            <person name="Larsson T."/>
            <person name="Lv J."/>
            <person name="Arendt D."/>
            <person name="Savage R."/>
            <person name="Osoegawa K."/>
            <person name="de Jong P."/>
            <person name="Grimwood J."/>
            <person name="Chapman J.A."/>
            <person name="Shapiro H."/>
            <person name="Aerts A."/>
            <person name="Otillar R.P."/>
            <person name="Terry A.Y."/>
            <person name="Boore J.L."/>
            <person name="Grigoriev I.V."/>
            <person name="Lindberg D.R."/>
            <person name="Seaver E.C."/>
            <person name="Weisblat D.A."/>
            <person name="Putnam N.H."/>
            <person name="Rokhsar D.S."/>
        </authorList>
    </citation>
    <scope>NUCLEOTIDE SEQUENCE</scope>
    <source>
        <strain evidence="1 3">I ESC-2004</strain>
    </source>
</reference>
<dbReference type="HOGENOM" id="CLU_024072_3_1_1"/>
<evidence type="ECO:0008006" key="4">
    <source>
        <dbReference type="Google" id="ProtNLM"/>
    </source>
</evidence>